<comment type="caution">
    <text evidence="1">The sequence shown here is derived from an EMBL/GenBank/DDBJ whole genome shotgun (WGS) entry which is preliminary data.</text>
</comment>
<name>A0A7C2JWS0_9PLAN</name>
<protein>
    <submittedName>
        <fullName evidence="1">Uncharacterized protein</fullName>
    </submittedName>
</protein>
<dbReference type="AlphaFoldDB" id="A0A7C2JWS0"/>
<gene>
    <name evidence="1" type="ORF">ENQ76_03205</name>
</gene>
<accession>A0A7C2JWS0</accession>
<evidence type="ECO:0000313" key="1">
    <source>
        <dbReference type="EMBL" id="HEN14464.1"/>
    </source>
</evidence>
<proteinExistence type="predicted"/>
<dbReference type="EMBL" id="DSOK01000100">
    <property type="protein sequence ID" value="HEN14464.1"/>
    <property type="molecule type" value="Genomic_DNA"/>
</dbReference>
<reference evidence="1" key="1">
    <citation type="journal article" date="2020" name="mSystems">
        <title>Genome- and Community-Level Interaction Insights into Carbon Utilization and Element Cycling Functions of Hydrothermarchaeota in Hydrothermal Sediment.</title>
        <authorList>
            <person name="Zhou Z."/>
            <person name="Liu Y."/>
            <person name="Xu W."/>
            <person name="Pan J."/>
            <person name="Luo Z.H."/>
            <person name="Li M."/>
        </authorList>
    </citation>
    <scope>NUCLEOTIDE SEQUENCE [LARGE SCALE GENOMIC DNA]</scope>
    <source>
        <strain evidence="1">SpSt-339</strain>
    </source>
</reference>
<organism evidence="1">
    <name type="scientific">Schlesneria paludicola</name>
    <dbReference type="NCBI Taxonomy" id="360056"/>
    <lineage>
        <taxon>Bacteria</taxon>
        <taxon>Pseudomonadati</taxon>
        <taxon>Planctomycetota</taxon>
        <taxon>Planctomycetia</taxon>
        <taxon>Planctomycetales</taxon>
        <taxon>Planctomycetaceae</taxon>
        <taxon>Schlesneria</taxon>
    </lineage>
</organism>
<sequence length="127" mass="14126">MGLFSSKDWNVIAVIFERKDLYRVNGNRSKGSKAVEARDGAKGHDRTIFWAVFDQKRAFLEGDAGKGAHLVPAQVVQKLKRELPTNGTVQQILKILESGELPMAAKPLAWTGYPKPETHPSEMPPEE</sequence>